<evidence type="ECO:0000256" key="5">
    <source>
        <dbReference type="ARBA" id="ARBA00038359"/>
    </source>
</evidence>
<dbReference type="OrthoDB" id="5429740at2759"/>
<dbReference type="InParanoid" id="A0A2J6TME0"/>
<sequence length="268" mass="29792">PDINIGPSAVIAGWVEASIAVIVVIARTYTQAKVVGRMGAEDYLMILSLIIAMLNTSLITHAVSWGIGRHIYYLTPEETVNAIKFEFIAQTPGIVAPTLARISFAIYLLKFVGTSKFRRWILWSVVWSQAIVNIIQLVLIFAQCEHFAALWDPSVGGKCWSRKVQVYSGYFLGALNCIHDLILTFLPLVILKDLNITRRVKVILGVLMGMSIFAFAASIVKTIELGNLGKVSDFTYFTVSFIIWFTIENYVVIIAASIPSLRPLLLHV</sequence>
<feature type="non-terminal residue" evidence="8">
    <location>
        <position position="1"/>
    </location>
</feature>
<keyword evidence="3 6" id="KW-1133">Transmembrane helix</keyword>
<evidence type="ECO:0000256" key="1">
    <source>
        <dbReference type="ARBA" id="ARBA00004141"/>
    </source>
</evidence>
<dbReference type="PANTHER" id="PTHR33048:SF155">
    <property type="entry name" value="INTEGRAL MEMBRANE PROTEIN"/>
    <property type="match status" value="1"/>
</dbReference>
<feature type="transmembrane region" description="Helical" evidence="6">
    <location>
        <begin position="6"/>
        <end position="26"/>
    </location>
</feature>
<gene>
    <name evidence="8" type="ORF">K444DRAFT_482016</name>
</gene>
<evidence type="ECO:0000313" key="8">
    <source>
        <dbReference type="EMBL" id="PMD64179.1"/>
    </source>
</evidence>
<feature type="transmembrane region" description="Helical" evidence="6">
    <location>
        <begin position="170"/>
        <end position="190"/>
    </location>
</feature>
<keyword evidence="4 6" id="KW-0472">Membrane</keyword>
<dbReference type="InterPro" id="IPR052337">
    <property type="entry name" value="SAT4-like"/>
</dbReference>
<dbReference type="GeneID" id="36581093"/>
<dbReference type="STRING" id="1095630.A0A2J6TME0"/>
<accession>A0A2J6TME0</accession>
<dbReference type="RefSeq" id="XP_024741083.1">
    <property type="nucleotide sequence ID" value="XM_024873013.1"/>
</dbReference>
<feature type="domain" description="Rhodopsin" evidence="7">
    <location>
        <begin position="26"/>
        <end position="265"/>
    </location>
</feature>
<feature type="transmembrane region" description="Helical" evidence="6">
    <location>
        <begin position="87"/>
        <end position="109"/>
    </location>
</feature>
<dbReference type="InterPro" id="IPR049326">
    <property type="entry name" value="Rhodopsin_dom_fungi"/>
</dbReference>
<dbReference type="EMBL" id="KZ613769">
    <property type="protein sequence ID" value="PMD64179.1"/>
    <property type="molecule type" value="Genomic_DNA"/>
</dbReference>
<dbReference type="Proteomes" id="UP000235371">
    <property type="component" value="Unassembled WGS sequence"/>
</dbReference>
<evidence type="ECO:0000256" key="3">
    <source>
        <dbReference type="ARBA" id="ARBA00022989"/>
    </source>
</evidence>
<feature type="transmembrane region" description="Helical" evidence="6">
    <location>
        <begin position="121"/>
        <end position="142"/>
    </location>
</feature>
<comment type="subcellular location">
    <subcellularLocation>
        <location evidence="1">Membrane</location>
        <topology evidence="1">Multi-pass membrane protein</topology>
    </subcellularLocation>
</comment>
<comment type="similarity">
    <text evidence="5">Belongs to the SAT4 family.</text>
</comment>
<feature type="transmembrane region" description="Helical" evidence="6">
    <location>
        <begin position="235"/>
        <end position="258"/>
    </location>
</feature>
<dbReference type="AlphaFoldDB" id="A0A2J6TME0"/>
<evidence type="ECO:0000256" key="2">
    <source>
        <dbReference type="ARBA" id="ARBA00022692"/>
    </source>
</evidence>
<protein>
    <recommendedName>
        <fullName evidence="7">Rhodopsin domain-containing protein</fullName>
    </recommendedName>
</protein>
<evidence type="ECO:0000259" key="7">
    <source>
        <dbReference type="Pfam" id="PF20684"/>
    </source>
</evidence>
<keyword evidence="2 6" id="KW-0812">Transmembrane</keyword>
<dbReference type="GO" id="GO:0016020">
    <property type="term" value="C:membrane"/>
    <property type="evidence" value="ECO:0007669"/>
    <property type="project" value="UniProtKB-SubCell"/>
</dbReference>
<feature type="non-terminal residue" evidence="8">
    <location>
        <position position="268"/>
    </location>
</feature>
<dbReference type="Pfam" id="PF20684">
    <property type="entry name" value="Fung_rhodopsin"/>
    <property type="match status" value="1"/>
</dbReference>
<evidence type="ECO:0000256" key="6">
    <source>
        <dbReference type="SAM" id="Phobius"/>
    </source>
</evidence>
<organism evidence="8 9">
    <name type="scientific">Hyaloscypha bicolor E</name>
    <dbReference type="NCBI Taxonomy" id="1095630"/>
    <lineage>
        <taxon>Eukaryota</taxon>
        <taxon>Fungi</taxon>
        <taxon>Dikarya</taxon>
        <taxon>Ascomycota</taxon>
        <taxon>Pezizomycotina</taxon>
        <taxon>Leotiomycetes</taxon>
        <taxon>Helotiales</taxon>
        <taxon>Hyaloscyphaceae</taxon>
        <taxon>Hyaloscypha</taxon>
        <taxon>Hyaloscypha bicolor</taxon>
    </lineage>
</organism>
<feature type="transmembrane region" description="Helical" evidence="6">
    <location>
        <begin position="46"/>
        <end position="67"/>
    </location>
</feature>
<reference evidence="8 9" key="1">
    <citation type="submission" date="2016-04" db="EMBL/GenBank/DDBJ databases">
        <title>A degradative enzymes factory behind the ericoid mycorrhizal symbiosis.</title>
        <authorList>
            <consortium name="DOE Joint Genome Institute"/>
            <person name="Martino E."/>
            <person name="Morin E."/>
            <person name="Grelet G."/>
            <person name="Kuo A."/>
            <person name="Kohler A."/>
            <person name="Daghino S."/>
            <person name="Barry K."/>
            <person name="Choi C."/>
            <person name="Cichocki N."/>
            <person name="Clum A."/>
            <person name="Copeland A."/>
            <person name="Hainaut M."/>
            <person name="Haridas S."/>
            <person name="Labutti K."/>
            <person name="Lindquist E."/>
            <person name="Lipzen A."/>
            <person name="Khouja H.-R."/>
            <person name="Murat C."/>
            <person name="Ohm R."/>
            <person name="Olson A."/>
            <person name="Spatafora J."/>
            <person name="Veneault-Fourrey C."/>
            <person name="Henrissat B."/>
            <person name="Grigoriev I."/>
            <person name="Martin F."/>
            <person name="Perotto S."/>
        </authorList>
    </citation>
    <scope>NUCLEOTIDE SEQUENCE [LARGE SCALE GENOMIC DNA]</scope>
    <source>
        <strain evidence="8 9">E</strain>
    </source>
</reference>
<keyword evidence="9" id="KW-1185">Reference proteome</keyword>
<feature type="transmembrane region" description="Helical" evidence="6">
    <location>
        <begin position="202"/>
        <end position="223"/>
    </location>
</feature>
<evidence type="ECO:0000313" key="9">
    <source>
        <dbReference type="Proteomes" id="UP000235371"/>
    </source>
</evidence>
<evidence type="ECO:0000256" key="4">
    <source>
        <dbReference type="ARBA" id="ARBA00023136"/>
    </source>
</evidence>
<proteinExistence type="inferred from homology"/>
<dbReference type="PANTHER" id="PTHR33048">
    <property type="entry name" value="PTH11-LIKE INTEGRAL MEMBRANE PROTEIN (AFU_ORTHOLOGUE AFUA_5G11245)"/>
    <property type="match status" value="1"/>
</dbReference>
<name>A0A2J6TME0_9HELO</name>